<dbReference type="EMBL" id="AWSJ01000315">
    <property type="protein sequence ID" value="ERI06787.1"/>
    <property type="molecule type" value="Genomic_DNA"/>
</dbReference>
<dbReference type="HOGENOM" id="CLU_3303885_0_0_9"/>
<protein>
    <submittedName>
        <fullName evidence="1">Uncharacterized protein</fullName>
    </submittedName>
</protein>
<evidence type="ECO:0000313" key="2">
    <source>
        <dbReference type="Proteomes" id="UP000016511"/>
    </source>
</evidence>
<evidence type="ECO:0000313" key="1">
    <source>
        <dbReference type="EMBL" id="ERI06787.1"/>
    </source>
</evidence>
<dbReference type="STRING" id="649747.HMPREF0083_05159"/>
<dbReference type="AlphaFoldDB" id="U1Y3Q7"/>
<accession>U1Y3Q7</accession>
<proteinExistence type="predicted"/>
<gene>
    <name evidence="1" type="ORF">HMPREF0083_05159</name>
</gene>
<reference evidence="1 2" key="1">
    <citation type="submission" date="2013-08" db="EMBL/GenBank/DDBJ databases">
        <authorList>
            <person name="Weinstock G."/>
            <person name="Sodergren E."/>
            <person name="Wylie T."/>
            <person name="Fulton L."/>
            <person name="Fulton R."/>
            <person name="Fronick C."/>
            <person name="O'Laughlin M."/>
            <person name="Godfrey J."/>
            <person name="Miner T."/>
            <person name="Herter B."/>
            <person name="Appelbaum E."/>
            <person name="Cordes M."/>
            <person name="Lek S."/>
            <person name="Wollam A."/>
            <person name="Pepin K.H."/>
            <person name="Palsikar V.B."/>
            <person name="Mitreva M."/>
            <person name="Wilson R.K."/>
        </authorList>
    </citation>
    <scope>NUCLEOTIDE SEQUENCE [LARGE SCALE GENOMIC DNA]</scope>
    <source>
        <strain evidence="1 2">ATCC 12856</strain>
    </source>
</reference>
<name>U1Y3Q7_ANEAE</name>
<organism evidence="1 2">
    <name type="scientific">Aneurinibacillus aneurinilyticus ATCC 12856</name>
    <dbReference type="NCBI Taxonomy" id="649747"/>
    <lineage>
        <taxon>Bacteria</taxon>
        <taxon>Bacillati</taxon>
        <taxon>Bacillota</taxon>
        <taxon>Bacilli</taxon>
        <taxon>Bacillales</taxon>
        <taxon>Paenibacillaceae</taxon>
        <taxon>Aneurinibacillus group</taxon>
        <taxon>Aneurinibacillus</taxon>
    </lineage>
</organism>
<dbReference type="Proteomes" id="UP000016511">
    <property type="component" value="Unassembled WGS sequence"/>
</dbReference>
<keyword evidence="2" id="KW-1185">Reference proteome</keyword>
<comment type="caution">
    <text evidence="1">The sequence shown here is derived from an EMBL/GenBank/DDBJ whole genome shotgun (WGS) entry which is preliminary data.</text>
</comment>
<sequence length="39" mass="4567">MHAGMESRLNKKVKIISCFLNLYTIEYSRSESLFKNDAE</sequence>